<dbReference type="STRING" id="284811.Q74ZG1"/>
<feature type="repeat" description="TPR" evidence="1">
    <location>
        <begin position="170"/>
        <end position="203"/>
    </location>
</feature>
<dbReference type="OMA" id="KMYTLAI"/>
<accession>Q74ZG1</accession>
<dbReference type="Gene3D" id="1.25.40.10">
    <property type="entry name" value="Tetratricopeptide repeat domain"/>
    <property type="match status" value="1"/>
</dbReference>
<dbReference type="InterPro" id="IPR019734">
    <property type="entry name" value="TPR_rpt"/>
</dbReference>
<dbReference type="SUPFAM" id="SSF48452">
    <property type="entry name" value="TPR-like"/>
    <property type="match status" value="1"/>
</dbReference>
<dbReference type="InParanoid" id="Q74ZG1"/>
<reference evidence="3" key="2">
    <citation type="journal article" date="2013" name="G3 (Bethesda)">
        <title>Genomes of Ashbya fungi isolated from insects reveal four mating-type loci, numerous translocations, lack of transposons, and distinct gene duplications.</title>
        <authorList>
            <person name="Dietrich F.S."/>
            <person name="Voegeli S."/>
            <person name="Kuo S."/>
            <person name="Philippsen P."/>
        </authorList>
    </citation>
    <scope>GENOME REANNOTATION</scope>
    <source>
        <strain evidence="3">ATCC 10895 / CBS 109.51 / FGSC 9923 / NRRL Y-1056</strain>
    </source>
</reference>
<dbReference type="AlphaFoldDB" id="Q74ZG1"/>
<keyword evidence="1" id="KW-0802">TPR repeat</keyword>
<keyword evidence="3" id="KW-1185">Reference proteome</keyword>
<dbReference type="GeneID" id="4623262"/>
<reference evidence="2 3" key="1">
    <citation type="journal article" date="2004" name="Science">
        <title>The Ashbya gossypii genome as a tool for mapping the ancient Saccharomyces cerevisiae genome.</title>
        <authorList>
            <person name="Dietrich F.S."/>
            <person name="Voegeli S."/>
            <person name="Brachat S."/>
            <person name="Lerch A."/>
            <person name="Gates K."/>
            <person name="Steiner S."/>
            <person name="Mohr C."/>
            <person name="Pohlmann R."/>
            <person name="Luedi P."/>
            <person name="Choi S."/>
            <person name="Wing R.A."/>
            <person name="Flavier A."/>
            <person name="Gaffney T.D."/>
            <person name="Philippsen P."/>
        </authorList>
    </citation>
    <scope>NUCLEOTIDE SEQUENCE [LARGE SCALE GENOMIC DNA]</scope>
    <source>
        <strain evidence="3">ATCC 10895 / CBS 109.51 / FGSC 9923 / NRRL Y-1056</strain>
    </source>
</reference>
<dbReference type="RefSeq" id="NP_986959.1">
    <property type="nucleotide sequence ID" value="NM_212021.1"/>
</dbReference>
<evidence type="ECO:0000256" key="1">
    <source>
        <dbReference type="PROSITE-ProRule" id="PRU00339"/>
    </source>
</evidence>
<dbReference type="FunCoup" id="Q74ZG1">
    <property type="interactions" value="71"/>
</dbReference>
<dbReference type="PROSITE" id="PS50005">
    <property type="entry name" value="TPR"/>
    <property type="match status" value="1"/>
</dbReference>
<dbReference type="Proteomes" id="UP000000591">
    <property type="component" value="Chromosome VII"/>
</dbReference>
<dbReference type="HOGENOM" id="CLU_111698_0_0_1"/>
<dbReference type="OrthoDB" id="433738at2759"/>
<evidence type="ECO:0000313" key="2">
    <source>
        <dbReference type="EMBL" id="AAS54783.1"/>
    </source>
</evidence>
<dbReference type="KEGG" id="ago:AGOS_AGR293C"/>
<gene>
    <name evidence="2" type="ORF">AGOS_AGR293C</name>
</gene>
<name>Q74ZG1_EREGS</name>
<proteinExistence type="predicted"/>
<sequence length="224" mass="25449">MKNTECFVQRTGQRTRLPPLLRTGRSPMLQYNSNSKQLSLDDDVSADEYKASALEANVRQINRLTQALVAESNPNFTPQPTQEATNMIKKMFEAAMQHLQKQRPQDALRGVDLALDMRSKARHPWEAFAFQLQELQMMLRNKTDLELATGRLMDALQDLEMLQGCGMIVADVFVRTADVLLKMSRYEEAKAAAERGLSLEPDHMKLKALHLESVRKLADYNGDI</sequence>
<dbReference type="eggNOG" id="ENOG502RZEU">
    <property type="taxonomic scope" value="Eukaryota"/>
</dbReference>
<dbReference type="EMBL" id="AE016820">
    <property type="protein sequence ID" value="AAS54783.1"/>
    <property type="molecule type" value="Genomic_DNA"/>
</dbReference>
<evidence type="ECO:0000313" key="3">
    <source>
        <dbReference type="Proteomes" id="UP000000591"/>
    </source>
</evidence>
<protein>
    <submittedName>
        <fullName evidence="2">AGR293Cp</fullName>
    </submittedName>
</protein>
<organism evidence="2 3">
    <name type="scientific">Eremothecium gossypii (strain ATCC 10895 / CBS 109.51 / FGSC 9923 / NRRL Y-1056)</name>
    <name type="common">Yeast</name>
    <name type="synonym">Ashbya gossypii</name>
    <dbReference type="NCBI Taxonomy" id="284811"/>
    <lineage>
        <taxon>Eukaryota</taxon>
        <taxon>Fungi</taxon>
        <taxon>Dikarya</taxon>
        <taxon>Ascomycota</taxon>
        <taxon>Saccharomycotina</taxon>
        <taxon>Saccharomycetes</taxon>
        <taxon>Saccharomycetales</taxon>
        <taxon>Saccharomycetaceae</taxon>
        <taxon>Eremothecium</taxon>
    </lineage>
</organism>
<dbReference type="InterPro" id="IPR011990">
    <property type="entry name" value="TPR-like_helical_dom_sf"/>
</dbReference>